<evidence type="ECO:0000256" key="1">
    <source>
        <dbReference type="ARBA" id="ARBA00022441"/>
    </source>
</evidence>
<evidence type="ECO:0000313" key="6">
    <source>
        <dbReference type="Proteomes" id="UP000824469"/>
    </source>
</evidence>
<feature type="non-terminal residue" evidence="5">
    <location>
        <position position="667"/>
    </location>
</feature>
<dbReference type="PANTHER" id="PTHR46344:SF27">
    <property type="entry name" value="KELCH REPEAT SUPERFAMILY PROTEIN"/>
    <property type="match status" value="1"/>
</dbReference>
<evidence type="ECO:0000313" key="5">
    <source>
        <dbReference type="EMBL" id="KAH9299948.1"/>
    </source>
</evidence>
<dbReference type="Gene3D" id="2.120.10.80">
    <property type="entry name" value="Kelch-type beta propeller"/>
    <property type="match status" value="1"/>
</dbReference>
<dbReference type="Pfam" id="PF00646">
    <property type="entry name" value="F-box"/>
    <property type="match status" value="1"/>
</dbReference>
<keyword evidence="2" id="KW-0677">Repeat</keyword>
<dbReference type="InterPro" id="IPR006652">
    <property type="entry name" value="Kelch_1"/>
</dbReference>
<protein>
    <recommendedName>
        <fullName evidence="4">F-box domain-containing protein</fullName>
    </recommendedName>
</protein>
<name>A0AA38FER4_TAXCH</name>
<dbReference type="CDD" id="cd22152">
    <property type="entry name" value="F-box_AtAFR-like"/>
    <property type="match status" value="1"/>
</dbReference>
<dbReference type="Pfam" id="PF01344">
    <property type="entry name" value="Kelch_1"/>
    <property type="match status" value="2"/>
</dbReference>
<dbReference type="InterPro" id="IPR036047">
    <property type="entry name" value="F-box-like_dom_sf"/>
</dbReference>
<dbReference type="SUPFAM" id="SSF117281">
    <property type="entry name" value="Kelch motif"/>
    <property type="match status" value="1"/>
</dbReference>
<dbReference type="SMART" id="SM00612">
    <property type="entry name" value="Kelch"/>
    <property type="match status" value="2"/>
</dbReference>
<dbReference type="InterPro" id="IPR015915">
    <property type="entry name" value="Kelch-typ_b-propeller"/>
</dbReference>
<feature type="region of interest" description="Disordered" evidence="3">
    <location>
        <begin position="164"/>
        <end position="185"/>
    </location>
</feature>
<keyword evidence="6" id="KW-1185">Reference proteome</keyword>
<feature type="domain" description="F-box" evidence="4">
    <location>
        <begin position="220"/>
        <end position="261"/>
    </location>
</feature>
<accession>A0AA38FER4</accession>
<gene>
    <name evidence="5" type="ORF">KI387_011531</name>
</gene>
<dbReference type="EMBL" id="JAHRHJ020000009">
    <property type="protein sequence ID" value="KAH9299948.1"/>
    <property type="molecule type" value="Genomic_DNA"/>
</dbReference>
<organism evidence="5 6">
    <name type="scientific">Taxus chinensis</name>
    <name type="common">Chinese yew</name>
    <name type="synonym">Taxus wallichiana var. chinensis</name>
    <dbReference type="NCBI Taxonomy" id="29808"/>
    <lineage>
        <taxon>Eukaryota</taxon>
        <taxon>Viridiplantae</taxon>
        <taxon>Streptophyta</taxon>
        <taxon>Embryophyta</taxon>
        <taxon>Tracheophyta</taxon>
        <taxon>Spermatophyta</taxon>
        <taxon>Pinopsida</taxon>
        <taxon>Pinidae</taxon>
        <taxon>Conifers II</taxon>
        <taxon>Cupressales</taxon>
        <taxon>Taxaceae</taxon>
        <taxon>Taxus</taxon>
    </lineage>
</organism>
<dbReference type="InterPro" id="IPR001810">
    <property type="entry name" value="F-box_dom"/>
</dbReference>
<evidence type="ECO:0000259" key="4">
    <source>
        <dbReference type="SMART" id="SM00256"/>
    </source>
</evidence>
<proteinExistence type="predicted"/>
<dbReference type="SMART" id="SM00256">
    <property type="entry name" value="FBOX"/>
    <property type="match status" value="1"/>
</dbReference>
<feature type="compositionally biased region" description="Acidic residues" evidence="3">
    <location>
        <begin position="165"/>
        <end position="178"/>
    </location>
</feature>
<evidence type="ECO:0000256" key="2">
    <source>
        <dbReference type="ARBA" id="ARBA00022737"/>
    </source>
</evidence>
<sequence length="667" mass="75781">MRWEPTCFRVRVWQRYEALEAQDNMGHAGHTESTSPQYNENHHNAARVGLRRTEGRDVLGVSGTRKVEKSAIHQSLMESRNKGVLPYMGCNESKLRPAAKFRHNSSKGKGCFPRRPARTSAAIAVVGSCKQPVQGFSEGNTDDKNSFGLNIMCAEQECRLIGLEDGSEGEEEEKEGGDEDLKPGRNEAFNEEFFSEEKHPKQNQFESFEEDTEHVLIPGLPNDLAQLCLMHLSFIKYDTSLRCVSKSWRKILSSEEFYATRSALKISETFISFVVHGNRVQIFNLKEQTWFCLPPLPLDRTISTPERNIDPYEWWWIETVAALQGTLFVMGGDQTTSYNYIRPTEPASTVHKYDYCRGQWIKVAPMQIPRSNSAAVASKKNILVAGGNEKMEEGASAEVYDPITNCWSFVSRMHSAMKGCVGVEHRGLIYVKGTNLGIGSPIEGELYDPVKDLWIRMNPGLRRGLARGPIASANSQLFVADWKDSLLKMYVIENDSWEVIAGLPAKISRLVGHRDKLYGLTGKIKVDPYNHLVISDSPDGVWQLDLDKKTGFDRKDWLESAMRRNCISEFEWRKEDNREVGKLELRMNSNSLKARIELMSSRRGTSTNIRWNMLHTFRGEDDSMSELSGMPSSSSNSGFDCGMQHEENNQEYIWKCIWKEPKQILKT</sequence>
<reference evidence="5 6" key="1">
    <citation type="journal article" date="2021" name="Nat. Plants">
        <title>The Taxus genome provides insights into paclitaxel biosynthesis.</title>
        <authorList>
            <person name="Xiong X."/>
            <person name="Gou J."/>
            <person name="Liao Q."/>
            <person name="Li Y."/>
            <person name="Zhou Q."/>
            <person name="Bi G."/>
            <person name="Li C."/>
            <person name="Du R."/>
            <person name="Wang X."/>
            <person name="Sun T."/>
            <person name="Guo L."/>
            <person name="Liang H."/>
            <person name="Lu P."/>
            <person name="Wu Y."/>
            <person name="Zhang Z."/>
            <person name="Ro D.K."/>
            <person name="Shang Y."/>
            <person name="Huang S."/>
            <person name="Yan J."/>
        </authorList>
    </citation>
    <scope>NUCLEOTIDE SEQUENCE [LARGE SCALE GENOMIC DNA]</scope>
    <source>
        <strain evidence="5">Ta-2019</strain>
    </source>
</reference>
<dbReference type="OMA" id="WIRMNPG"/>
<dbReference type="SUPFAM" id="SSF81383">
    <property type="entry name" value="F-box domain"/>
    <property type="match status" value="1"/>
</dbReference>
<keyword evidence="1" id="KW-0880">Kelch repeat</keyword>
<dbReference type="AlphaFoldDB" id="A0AA38FER4"/>
<evidence type="ECO:0000256" key="3">
    <source>
        <dbReference type="SAM" id="MobiDB-lite"/>
    </source>
</evidence>
<dbReference type="Proteomes" id="UP000824469">
    <property type="component" value="Unassembled WGS sequence"/>
</dbReference>
<dbReference type="PANTHER" id="PTHR46344">
    <property type="entry name" value="OS02G0202900 PROTEIN"/>
    <property type="match status" value="1"/>
</dbReference>
<comment type="caution">
    <text evidence="5">The sequence shown here is derived from an EMBL/GenBank/DDBJ whole genome shotgun (WGS) entry which is preliminary data.</text>
</comment>